<comment type="caution">
    <text evidence="1">The sequence shown here is derived from an EMBL/GenBank/DDBJ whole genome shotgun (WGS) entry which is preliminary data.</text>
</comment>
<dbReference type="EMBL" id="SMLW01000583">
    <property type="protein sequence ID" value="MTI26483.1"/>
    <property type="molecule type" value="Genomic_DNA"/>
</dbReference>
<reference evidence="1 2" key="1">
    <citation type="submission" date="2019-02" db="EMBL/GenBank/DDBJ databases">
        <authorList>
            <person name="Goldberg S.R."/>
            <person name="Haltli B.A."/>
            <person name="Correa H."/>
            <person name="Russell K.G."/>
        </authorList>
    </citation>
    <scope>NUCLEOTIDE SEQUENCE [LARGE SCALE GENOMIC DNA]</scope>
    <source>
        <strain evidence="1 2">JCM 16186</strain>
    </source>
</reference>
<gene>
    <name evidence="1" type="ORF">E1163_16105</name>
</gene>
<dbReference type="Proteomes" id="UP000798808">
    <property type="component" value="Unassembled WGS sequence"/>
</dbReference>
<keyword evidence="2" id="KW-1185">Reference proteome</keyword>
<evidence type="ECO:0000313" key="1">
    <source>
        <dbReference type="EMBL" id="MTI26483.1"/>
    </source>
</evidence>
<organism evidence="1 2">
    <name type="scientific">Fulvivirga kasyanovii</name>
    <dbReference type="NCBI Taxonomy" id="396812"/>
    <lineage>
        <taxon>Bacteria</taxon>
        <taxon>Pseudomonadati</taxon>
        <taxon>Bacteroidota</taxon>
        <taxon>Cytophagia</taxon>
        <taxon>Cytophagales</taxon>
        <taxon>Fulvivirgaceae</taxon>
        <taxon>Fulvivirga</taxon>
    </lineage>
</organism>
<dbReference type="RefSeq" id="WP_155173497.1">
    <property type="nucleotide sequence ID" value="NZ_BAAAFL010000012.1"/>
</dbReference>
<evidence type="ECO:0000313" key="2">
    <source>
        <dbReference type="Proteomes" id="UP000798808"/>
    </source>
</evidence>
<protein>
    <submittedName>
        <fullName evidence="1">Uncharacterized protein</fullName>
    </submittedName>
</protein>
<sequence>MTINHSSINHAPLEVFQESIEIPRFKTNLRSVLFEYLSAKHYDLIPDFERFMQDMNALFDLLDALEHEKEADSV</sequence>
<name>A0ABW9RQP5_9BACT</name>
<accession>A0ABW9RQP5</accession>
<proteinExistence type="predicted"/>